<evidence type="ECO:0000313" key="3">
    <source>
        <dbReference type="Proteomes" id="UP000009374"/>
    </source>
</evidence>
<sequence>MGGRDAMPIEIPLFPLPNVVLFPKTLRPLHIFEPRYRKMIEAALEGEHLVGMTLLREGWEEQYDQSPPVEKRGTLGKIVQSNRLPDGRYYITLLGISTFDIEEETSRQEWRTGLVSVLRPETRWPLAQADMDRISSVVGDVLSQWDLTSELKWINESAKDPISLLHHWSAFLPLTATERQFLLEAPDIRTQAGRLYDLLLFKKITFETEMAEENHTDGASDLFFDV</sequence>
<dbReference type="InterPro" id="IPR003111">
    <property type="entry name" value="Lon_prtase_N"/>
</dbReference>
<dbReference type="PANTHER" id="PTHR46732">
    <property type="entry name" value="ATP-DEPENDENT PROTEASE LA (LON) DOMAIN PROTEIN"/>
    <property type="match status" value="1"/>
</dbReference>
<dbReference type="GO" id="GO:0008233">
    <property type="term" value="F:peptidase activity"/>
    <property type="evidence" value="ECO:0007669"/>
    <property type="project" value="UniProtKB-KW"/>
</dbReference>
<dbReference type="InterPro" id="IPR015947">
    <property type="entry name" value="PUA-like_sf"/>
</dbReference>
<proteinExistence type="predicted"/>
<dbReference type="Gene3D" id="2.30.130.40">
    <property type="entry name" value="LON domain-like"/>
    <property type="match status" value="1"/>
</dbReference>
<dbReference type="Proteomes" id="UP000009374">
    <property type="component" value="Unassembled WGS sequence"/>
</dbReference>
<evidence type="ECO:0000259" key="1">
    <source>
        <dbReference type="PROSITE" id="PS51787"/>
    </source>
</evidence>
<dbReference type="Pfam" id="PF02190">
    <property type="entry name" value="LON_substr_bdg"/>
    <property type="match status" value="1"/>
</dbReference>
<dbReference type="PROSITE" id="PS51787">
    <property type="entry name" value="LON_N"/>
    <property type="match status" value="1"/>
</dbReference>
<dbReference type="GO" id="GO:0006508">
    <property type="term" value="P:proteolysis"/>
    <property type="evidence" value="ECO:0007669"/>
    <property type="project" value="UniProtKB-KW"/>
</dbReference>
<dbReference type="SUPFAM" id="SSF88697">
    <property type="entry name" value="PUA domain-like"/>
    <property type="match status" value="1"/>
</dbReference>
<keyword evidence="2" id="KW-0645">Protease</keyword>
<name>C6HYA8_9BACT</name>
<dbReference type="SMART" id="SM00464">
    <property type="entry name" value="LON"/>
    <property type="match status" value="1"/>
</dbReference>
<dbReference type="AlphaFoldDB" id="C6HYA8"/>
<evidence type="ECO:0000313" key="2">
    <source>
        <dbReference type="EMBL" id="EES52459.1"/>
    </source>
</evidence>
<dbReference type="InterPro" id="IPR046336">
    <property type="entry name" value="Lon_prtase_N_sf"/>
</dbReference>
<keyword evidence="3" id="KW-1185">Reference proteome</keyword>
<reference evidence="2 3" key="1">
    <citation type="journal article" date="2009" name="Appl. Environ. Microbiol.">
        <title>Community genomic and proteomic analyses of chemoautotrophic iron-oxidizing "Leptospirillum rubarum" (Group II) and "Leptospirillum ferrodiazotrophum" (Group III) bacteria in acid mine drainage biofilms.</title>
        <authorList>
            <person name="Goltsman D.S."/>
            <person name="Denef V.J."/>
            <person name="Singer S.W."/>
            <person name="VerBerkmoes N.C."/>
            <person name="Lefsrud M."/>
            <person name="Mueller R.S."/>
            <person name="Dick G.J."/>
            <person name="Sun C.L."/>
            <person name="Wheeler K.E."/>
            <person name="Zemla A."/>
            <person name="Baker B.J."/>
            <person name="Hauser L."/>
            <person name="Land M."/>
            <person name="Shah M.B."/>
            <person name="Thelen M.P."/>
            <person name="Hettich R.L."/>
            <person name="Banfield J.F."/>
        </authorList>
    </citation>
    <scope>NUCLEOTIDE SEQUENCE [LARGE SCALE GENOMIC DNA]</scope>
</reference>
<feature type="domain" description="Lon N-terminal" evidence="1">
    <location>
        <begin position="11"/>
        <end position="203"/>
    </location>
</feature>
<gene>
    <name evidence="2" type="ORF">UBAL3_94170064</name>
</gene>
<protein>
    <submittedName>
        <fullName evidence="2">Putative Lon family ATP-dependent protease</fullName>
    </submittedName>
</protein>
<accession>C6HYA8</accession>
<dbReference type="EMBL" id="GG693877">
    <property type="protein sequence ID" value="EES52459.1"/>
    <property type="molecule type" value="Genomic_DNA"/>
</dbReference>
<dbReference type="PANTHER" id="PTHR46732:SF8">
    <property type="entry name" value="ATP-DEPENDENT PROTEASE LA (LON) DOMAIN PROTEIN"/>
    <property type="match status" value="1"/>
</dbReference>
<keyword evidence="2" id="KW-0378">Hydrolase</keyword>
<organism evidence="2 3">
    <name type="scientific">Leptospirillum ferrodiazotrophum</name>
    <dbReference type="NCBI Taxonomy" id="412449"/>
    <lineage>
        <taxon>Bacteria</taxon>
        <taxon>Pseudomonadati</taxon>
        <taxon>Nitrospirota</taxon>
        <taxon>Nitrospiria</taxon>
        <taxon>Nitrospirales</taxon>
        <taxon>Nitrospiraceae</taxon>
        <taxon>Leptospirillum</taxon>
    </lineage>
</organism>